<organism evidence="2">
    <name type="scientific">Solanum chilense</name>
    <name type="common">Tomato</name>
    <name type="synonym">Lycopersicon chilense</name>
    <dbReference type="NCBI Taxonomy" id="4083"/>
    <lineage>
        <taxon>Eukaryota</taxon>
        <taxon>Viridiplantae</taxon>
        <taxon>Streptophyta</taxon>
        <taxon>Embryophyta</taxon>
        <taxon>Tracheophyta</taxon>
        <taxon>Spermatophyta</taxon>
        <taxon>Magnoliopsida</taxon>
        <taxon>eudicotyledons</taxon>
        <taxon>Gunneridae</taxon>
        <taxon>Pentapetalae</taxon>
        <taxon>asterids</taxon>
        <taxon>lamiids</taxon>
        <taxon>Solanales</taxon>
        <taxon>Solanaceae</taxon>
        <taxon>Solanoideae</taxon>
        <taxon>Solaneae</taxon>
        <taxon>Solanum</taxon>
        <taxon>Solanum subgen. Lycopersicon</taxon>
    </lineage>
</organism>
<keyword evidence="1" id="KW-1133">Transmembrane helix</keyword>
<sequence length="81" mass="9801">TVFLHVNECNISYLRCIKNIKIERIYIVEEKIKEKIIKKHFKFHFLFPFASFICKSSCVFHFLPELARDSSNFPNHVLFHR</sequence>
<feature type="non-terminal residue" evidence="2">
    <location>
        <position position="1"/>
    </location>
</feature>
<comment type="caution">
    <text evidence="2">The sequence shown here is derived from an EMBL/GenBank/DDBJ whole genome shotgun (WGS) entry which is preliminary data.</text>
</comment>
<keyword evidence="1" id="KW-0472">Membrane</keyword>
<dbReference type="AlphaFoldDB" id="A0A6N2AIA1"/>
<proteinExistence type="predicted"/>
<accession>A0A6N2AIA1</accession>
<keyword evidence="1" id="KW-0812">Transmembrane</keyword>
<protein>
    <submittedName>
        <fullName evidence="2">Uncharacterized protein</fullName>
    </submittedName>
</protein>
<dbReference type="EMBL" id="RXGB01025749">
    <property type="protein sequence ID" value="TMW81380.1"/>
    <property type="molecule type" value="Genomic_DNA"/>
</dbReference>
<evidence type="ECO:0000256" key="1">
    <source>
        <dbReference type="SAM" id="Phobius"/>
    </source>
</evidence>
<gene>
    <name evidence="2" type="ORF">EJD97_010014</name>
</gene>
<name>A0A6N2AIA1_SOLCI</name>
<reference evidence="2" key="1">
    <citation type="submission" date="2019-05" db="EMBL/GenBank/DDBJ databases">
        <title>The de novo reference genome and transcriptome assemblies of the wild tomato species Solanum chilense.</title>
        <authorList>
            <person name="Stam R."/>
            <person name="Nosenko T."/>
            <person name="Hoerger A.C."/>
            <person name="Stephan W."/>
            <person name="Seidel M.A."/>
            <person name="Kuhn J.M.M."/>
            <person name="Haberer G."/>
            <person name="Tellier A."/>
        </authorList>
    </citation>
    <scope>NUCLEOTIDE SEQUENCE</scope>
    <source>
        <tissue evidence="2">Mature leaves</tissue>
    </source>
</reference>
<feature type="transmembrane region" description="Helical" evidence="1">
    <location>
        <begin position="43"/>
        <end position="63"/>
    </location>
</feature>
<evidence type="ECO:0000313" key="2">
    <source>
        <dbReference type="EMBL" id="TMW81380.1"/>
    </source>
</evidence>